<organism evidence="2 3">
    <name type="scientific">Sarocladium strictum</name>
    <name type="common">Black bundle disease fungus</name>
    <name type="synonym">Acremonium strictum</name>
    <dbReference type="NCBI Taxonomy" id="5046"/>
    <lineage>
        <taxon>Eukaryota</taxon>
        <taxon>Fungi</taxon>
        <taxon>Dikarya</taxon>
        <taxon>Ascomycota</taxon>
        <taxon>Pezizomycotina</taxon>
        <taxon>Sordariomycetes</taxon>
        <taxon>Hypocreomycetidae</taxon>
        <taxon>Hypocreales</taxon>
        <taxon>Sarocladiaceae</taxon>
        <taxon>Sarocladium</taxon>
    </lineage>
</organism>
<feature type="compositionally biased region" description="Basic and acidic residues" evidence="1">
    <location>
        <begin position="331"/>
        <end position="350"/>
    </location>
</feature>
<keyword evidence="3" id="KW-1185">Reference proteome</keyword>
<dbReference type="EMBL" id="JAPDFR010000001">
    <property type="protein sequence ID" value="KAK0391099.1"/>
    <property type="molecule type" value="Genomic_DNA"/>
</dbReference>
<feature type="region of interest" description="Disordered" evidence="1">
    <location>
        <begin position="310"/>
        <end position="360"/>
    </location>
</feature>
<proteinExistence type="predicted"/>
<sequence>MSATDEPQSLRALHEAADAKRQTLESNPDATSPAFASDLDDCIALYTRLIEQISSVSLFSPNETLEDIATSSLPYLLVHYRLGDLISRIPARDPGARKEVVGRSRGAYESFLSVVDGYGLLLGTHSAKQLERYRDEGERFEVVAAGKDATARRNGKIEAFRAEKQLRERLEFLKREPGYVEQGGDEELVRDAYLAEIALAVHRTFQALDGLNREMEILALAPSHPVPSPTAPAANPEDVFTARLDAPLRPRGTLANPSGPLLSQKGKPLQPFTLIGSRAELARGVFRPGHNLPTMSIDEYLEEEKRRGGIIEGGGEESGRKPAVDEDDMENADRETYKAREWDEFKDHNRQGAGNTMNMG</sequence>
<accession>A0AA39LBN4</accession>
<gene>
    <name evidence="2" type="ORF">NLU13_0601</name>
</gene>
<dbReference type="GO" id="GO:0035303">
    <property type="term" value="P:regulation of dephosphorylation"/>
    <property type="evidence" value="ECO:0007669"/>
    <property type="project" value="TreeGrafter"/>
</dbReference>
<dbReference type="InterPro" id="IPR007304">
    <property type="entry name" value="TAP46-like"/>
</dbReference>
<dbReference type="AlphaFoldDB" id="A0AA39LBN4"/>
<dbReference type="Pfam" id="PF04177">
    <property type="entry name" value="TAP42"/>
    <property type="match status" value="1"/>
</dbReference>
<feature type="compositionally biased region" description="Basic and acidic residues" evidence="1">
    <location>
        <begin position="12"/>
        <end position="23"/>
    </location>
</feature>
<name>A0AA39LBN4_SARSR</name>
<dbReference type="GO" id="GO:0005829">
    <property type="term" value="C:cytosol"/>
    <property type="evidence" value="ECO:0007669"/>
    <property type="project" value="TreeGrafter"/>
</dbReference>
<dbReference type="Proteomes" id="UP001175261">
    <property type="component" value="Unassembled WGS sequence"/>
</dbReference>
<dbReference type="Gene3D" id="1.25.40.540">
    <property type="entry name" value="TAP42-like family"/>
    <property type="match status" value="1"/>
</dbReference>
<evidence type="ECO:0000256" key="1">
    <source>
        <dbReference type="SAM" id="MobiDB-lite"/>
    </source>
</evidence>
<protein>
    <recommendedName>
        <fullName evidence="4">TAP42-like protein</fullName>
    </recommendedName>
</protein>
<comment type="caution">
    <text evidence="2">The sequence shown here is derived from an EMBL/GenBank/DDBJ whole genome shotgun (WGS) entry which is preliminary data.</text>
</comment>
<evidence type="ECO:0008006" key="4">
    <source>
        <dbReference type="Google" id="ProtNLM"/>
    </source>
</evidence>
<dbReference type="InterPro" id="IPR038511">
    <property type="entry name" value="TAP42/TAP46-like_sf"/>
</dbReference>
<dbReference type="PANTHER" id="PTHR10933:SF9">
    <property type="entry name" value="IMMUNOGLOBULIN-BINDING PROTEIN 1"/>
    <property type="match status" value="1"/>
</dbReference>
<evidence type="ECO:0000313" key="2">
    <source>
        <dbReference type="EMBL" id="KAK0391099.1"/>
    </source>
</evidence>
<reference evidence="2" key="1">
    <citation type="submission" date="2022-10" db="EMBL/GenBank/DDBJ databases">
        <title>Determination and structural analysis of whole genome sequence of Sarocladium strictum F4-1.</title>
        <authorList>
            <person name="Hu L."/>
            <person name="Jiang Y."/>
        </authorList>
    </citation>
    <scope>NUCLEOTIDE SEQUENCE</scope>
    <source>
        <strain evidence="2">F4-1</strain>
    </source>
</reference>
<evidence type="ECO:0000313" key="3">
    <source>
        <dbReference type="Proteomes" id="UP001175261"/>
    </source>
</evidence>
<dbReference type="GO" id="GO:0051721">
    <property type="term" value="F:protein phosphatase 2A binding"/>
    <property type="evidence" value="ECO:0007669"/>
    <property type="project" value="TreeGrafter"/>
</dbReference>
<dbReference type="PANTHER" id="PTHR10933">
    <property type="entry name" value="IMMUNOGLOBULIN-BINDING PROTEIN 1"/>
    <property type="match status" value="1"/>
</dbReference>
<feature type="region of interest" description="Disordered" evidence="1">
    <location>
        <begin position="1"/>
        <end position="32"/>
    </location>
</feature>
<dbReference type="GO" id="GO:0009966">
    <property type="term" value="P:regulation of signal transduction"/>
    <property type="evidence" value="ECO:0007669"/>
    <property type="project" value="InterPro"/>
</dbReference>